<keyword evidence="4" id="KW-1185">Reference proteome</keyword>
<dbReference type="VEuPathDB" id="VectorBase:ISCI009257"/>
<name>B7Q1X6_IXOSC</name>
<accession>B7Q1X6</accession>
<gene>
    <name evidence="2" type="ORF">IscW_ISCW009257</name>
</gene>
<dbReference type="AlphaFoldDB" id="B7Q1X6"/>
<dbReference type="Proteomes" id="UP000001555">
    <property type="component" value="Unassembled WGS sequence"/>
</dbReference>
<reference evidence="3" key="2">
    <citation type="submission" date="2020-05" db="UniProtKB">
        <authorList>
            <consortium name="EnsemblMetazoa"/>
        </authorList>
    </citation>
    <scope>IDENTIFICATION</scope>
    <source>
        <strain evidence="3">wikel</strain>
    </source>
</reference>
<feature type="compositionally biased region" description="Basic and acidic residues" evidence="1">
    <location>
        <begin position="7"/>
        <end position="18"/>
    </location>
</feature>
<dbReference type="HOGENOM" id="CLU_2545135_0_0_1"/>
<protein>
    <submittedName>
        <fullName evidence="2 3">Uncharacterized protein</fullName>
    </submittedName>
</protein>
<dbReference type="EMBL" id="DS840034">
    <property type="protein sequence ID" value="EEC12848.1"/>
    <property type="molecule type" value="Genomic_DNA"/>
</dbReference>
<feature type="compositionally biased region" description="Low complexity" evidence="1">
    <location>
        <begin position="60"/>
        <end position="71"/>
    </location>
</feature>
<evidence type="ECO:0000313" key="4">
    <source>
        <dbReference type="Proteomes" id="UP000001555"/>
    </source>
</evidence>
<evidence type="ECO:0000313" key="3">
    <source>
        <dbReference type="EnsemblMetazoa" id="ISCW009257-PA"/>
    </source>
</evidence>
<dbReference type="EMBL" id="ABJB010780008">
    <property type="status" value="NOT_ANNOTATED_CDS"/>
    <property type="molecule type" value="Genomic_DNA"/>
</dbReference>
<dbReference type="VEuPathDB" id="VectorBase:ISCW009257"/>
<dbReference type="InParanoid" id="B7Q1X6"/>
<dbReference type="EnsemblMetazoa" id="ISCW009257-RA">
    <property type="protein sequence ID" value="ISCW009257-PA"/>
    <property type="gene ID" value="ISCW009257"/>
</dbReference>
<evidence type="ECO:0000256" key="1">
    <source>
        <dbReference type="SAM" id="MobiDB-lite"/>
    </source>
</evidence>
<feature type="region of interest" description="Disordered" evidence="1">
    <location>
        <begin position="1"/>
        <end position="83"/>
    </location>
</feature>
<organism>
    <name type="scientific">Ixodes scapularis</name>
    <name type="common">Black-legged tick</name>
    <name type="synonym">Deer tick</name>
    <dbReference type="NCBI Taxonomy" id="6945"/>
    <lineage>
        <taxon>Eukaryota</taxon>
        <taxon>Metazoa</taxon>
        <taxon>Ecdysozoa</taxon>
        <taxon>Arthropoda</taxon>
        <taxon>Chelicerata</taxon>
        <taxon>Arachnida</taxon>
        <taxon>Acari</taxon>
        <taxon>Parasitiformes</taxon>
        <taxon>Ixodida</taxon>
        <taxon>Ixodoidea</taxon>
        <taxon>Ixodidae</taxon>
        <taxon>Ixodinae</taxon>
        <taxon>Ixodes</taxon>
    </lineage>
</organism>
<reference evidence="2 4" key="1">
    <citation type="submission" date="2008-03" db="EMBL/GenBank/DDBJ databases">
        <title>Annotation of Ixodes scapularis.</title>
        <authorList>
            <consortium name="Ixodes scapularis Genome Project Consortium"/>
            <person name="Caler E."/>
            <person name="Hannick L.I."/>
            <person name="Bidwell S."/>
            <person name="Joardar V."/>
            <person name="Thiagarajan M."/>
            <person name="Amedeo P."/>
            <person name="Galinsky K.J."/>
            <person name="Schobel S."/>
            <person name="Inman J."/>
            <person name="Hostetler J."/>
            <person name="Miller J."/>
            <person name="Hammond M."/>
            <person name="Megy K."/>
            <person name="Lawson D."/>
            <person name="Kodira C."/>
            <person name="Sutton G."/>
            <person name="Meyer J."/>
            <person name="Hill C.A."/>
            <person name="Birren B."/>
            <person name="Nene V."/>
            <person name="Collins F."/>
            <person name="Alarcon-Chaidez F."/>
            <person name="Wikel S."/>
            <person name="Strausberg R."/>
        </authorList>
    </citation>
    <scope>NUCLEOTIDE SEQUENCE [LARGE SCALE GENOMIC DNA]</scope>
    <source>
        <strain evidence="4">Wikel</strain>
        <strain evidence="2">Wikel colony</strain>
    </source>
</reference>
<evidence type="ECO:0000313" key="2">
    <source>
        <dbReference type="EMBL" id="EEC12848.1"/>
    </source>
</evidence>
<sequence length="83" mass="8396">MKCGQARRPESHLAEARVAHPGTGASLTGLDGETPLGARSVTPPSPVAGDHSARFGRGGAAADTGYTGTAAEPLRASESTRRQ</sequence>
<dbReference type="PaxDb" id="6945-B7Q1X6"/>
<proteinExistence type="predicted"/>